<keyword evidence="4" id="KW-0732">Signal</keyword>
<dbReference type="PANTHER" id="PTHR32305:SF17">
    <property type="entry name" value="TRNA NUCLEASE WAPA"/>
    <property type="match status" value="1"/>
</dbReference>
<dbReference type="Pfam" id="PF05593">
    <property type="entry name" value="RHS_repeat"/>
    <property type="match status" value="1"/>
</dbReference>
<dbReference type="PANTHER" id="PTHR32305">
    <property type="match status" value="1"/>
</dbReference>
<keyword evidence="1" id="KW-0677">Repeat</keyword>
<feature type="signal peptide" evidence="4">
    <location>
        <begin position="1"/>
        <end position="40"/>
    </location>
</feature>
<evidence type="ECO:0000259" key="5">
    <source>
        <dbReference type="Pfam" id="PF25023"/>
    </source>
</evidence>
<evidence type="ECO:0000256" key="2">
    <source>
        <dbReference type="SAM" id="MobiDB-lite"/>
    </source>
</evidence>
<gene>
    <name evidence="6" type="ORF">J5V16_13460</name>
</gene>
<keyword evidence="3" id="KW-0812">Transmembrane</keyword>
<keyword evidence="3" id="KW-0472">Membrane</keyword>
<name>A0ABS3U4Y8_9ACTN</name>
<dbReference type="RefSeq" id="WP_208496784.1">
    <property type="nucleotide sequence ID" value="NZ_JAGFNP010000006.1"/>
</dbReference>
<dbReference type="InterPro" id="IPR022385">
    <property type="entry name" value="Rhs_assc_core"/>
</dbReference>
<evidence type="ECO:0000256" key="4">
    <source>
        <dbReference type="SAM" id="SignalP"/>
    </source>
</evidence>
<proteinExistence type="predicted"/>
<dbReference type="Gene3D" id="2.180.10.10">
    <property type="entry name" value="RHS repeat-associated core"/>
    <property type="match status" value="2"/>
</dbReference>
<reference evidence="6 7" key="1">
    <citation type="submission" date="2021-03" db="EMBL/GenBank/DDBJ databases">
        <title>Glycomyces sp. nov., a novel actinomycete isolated from soil.</title>
        <authorList>
            <person name="Yang X."/>
            <person name="Xu X."/>
        </authorList>
    </citation>
    <scope>NUCLEOTIDE SEQUENCE [LARGE SCALE GENOMIC DNA]</scope>
    <source>
        <strain evidence="6 7">NEAU-S30</strain>
    </source>
</reference>
<evidence type="ECO:0000256" key="3">
    <source>
        <dbReference type="SAM" id="Phobius"/>
    </source>
</evidence>
<dbReference type="Proteomes" id="UP000681341">
    <property type="component" value="Unassembled WGS sequence"/>
</dbReference>
<dbReference type="Pfam" id="PF25023">
    <property type="entry name" value="TEN_YD-shell"/>
    <property type="match status" value="1"/>
</dbReference>
<sequence length="1955" mass="210002">MTPGTRTAWSRHGKNAVRYVSAMTLIAGAALFAYQTPAQAQSGATDPDVGTPVSTSPVGGTPVDLGGEGLTTDSGKISIPSAGGSGGSTATGDWSATDLSNAGSWSQGGSTGGFNYTYGIELPPAEGPVPSVGLSYSSQAVDGHTSSSNNQSGLIGDGWSYTPGYIERTYVNCMSDDDGGNTPEATADRCWDGKSPSVTLVLEGVNSTLVLDDDTNTWTASADPGWKVELLGSAATPTAATSERWRVTTTDGTVYNFGARAASTGSRLTVPVFGNHSGESCYKADDFAGSDCAQAYRWMVDEITDVHDNRTRFEWATETGHYGAAVDENNRVAFHRSARLTRIDYGLRAAPAADAGVQAGRVSFTYTDRCESACYNTDNTPKAASWPETPWDKNCAVAPCTDLFSPAFFSSKRLSSIETYVPNGSGGFTKVDSWALTQQFLDYGNAEDTVLWLKSIQHTGHVGGTESTPPVTFNGIAFPNRVEHSEGTPSMWRTRLTAITSETGAVTGVWYSAPSCTWDALPDKLNNASLCYPVLSEEGTTEEWFHKYVVTEVAEFDTTGGQVPLRTYYSYSTLGGGTTRLWAWDDSEHTDDKLRTYNQWRGYAEVTTRSGDPSEGPQLSSRTRYHRGMNGQPTTATGTGSLEVLLTDSESKTVTDHEALAGAVFETASYDGERLISATVSGYWTKLAAERTYDGGSWKAWYTRQESSETRTLLDTSTATWQRTRTLTTYDDRGRVKTVSDLGDLDVDEDQRCSTTTYADNATANLYGLVRTAEVVAVACGETAALPADLISSTKFYYDKDTTGTAAPTDGLLTSTQIVKDHNGTSATWVETMSATYDGLGRVLTTSDALDRTTTTTYAPTNGGVVTSVTTANALNHTSTVYTDKSRGLPVKTVDANNRVAETTYDPLGRLTAAWGPGWSKASNPNLPTVAYDYEVSNSAPSSVTTFAITPNTTQRTNSVVLYDSLLREVQTQVPTAQGGRLITGIEYDTRGLTMWASGPNWDSENDPGSDLVYVAQGEDQARTFYSYDGAGRVVLEEFMSHQEILHATETIYGGSNKGWMISVNPPAGATPTATITNAQGELIEKRDFHGDAPTGDSDTTLYSYDHRGNLAKVTDPDGNNWSYTYDLRGRQISATDPDTGTTTAAYDDAGQLIQTVDERGQMLTTTYDALGRRYNLYSGDANGTRLNAWRYDSVAGGKGLPYLSVSYIDGKAVTTEVRQYDSAGRPTSITQWIPEITGFTSLDGSYNIQQDYRVDGSPAITRFPQVSGIGAEAVAYHYNDLGQVTRVNGNFNDGATPSIDYVSSATYTAFGELAQRVLGSNSGQKTYQTWAYEDGTRRLERHRLSRDSVSAPVVADLSYEYDDAGKILSIADAATGSPSEPERQCFVYDYLQRLTEAWAQAGTGACATEADLDANDMGGPGAYWTSYDYDVTGNRTSVTDHAASGTSTTATYAYTADEAHLVDKVTIGQTVNDYNWDASGNLTERTINGEKEALTWNAAGKLTSITNDAGTATTDDDGTTRMLYDGENNRIGRIDADGTQNLFVGGQELVVDPQGVVHATRTYSHNGEMIATRSTDTGLTWIGSTHQGTAAWAISAVTMVLTFRRQDTFGNTRGEGADWTATQQGYHTGTEDPTGLVSMGARFYDPTTGRFISRDPIQAFTDSQQINGYAYAHNNPINSSDPTGLWDCNWQCQQQYEQSKANCNCNMPDDIRDNGDIELPGDEGYGVPDNYSPDCDCTTTDIGDGNILIETPDATILNGIDISDLGNIDELLGDIMDMMDQEGLAGMWGTAVAIDQICGRDIGEKYNCDWLIQNRDLIDLSYCAAYSDDSCDAEASLPNRNGELVRVSYGDILADMKAVEQASGVTGGDGSYSLMRDVYTGIGVVMPSVYCAFVWYACAAGVIGGVAFGQLGACEDPMGKGCTGGLTRAITLAVLGAAAGKLGSYIHNKYDKKG</sequence>
<feature type="transmembrane region" description="Helical" evidence="3">
    <location>
        <begin position="1927"/>
        <end position="1947"/>
    </location>
</feature>
<keyword evidence="7" id="KW-1185">Reference proteome</keyword>
<feature type="compositionally biased region" description="Polar residues" evidence="2">
    <location>
        <begin position="607"/>
        <end position="622"/>
    </location>
</feature>
<dbReference type="InterPro" id="IPR056823">
    <property type="entry name" value="TEN-like_YD-shell"/>
</dbReference>
<dbReference type="InterPro" id="IPR050708">
    <property type="entry name" value="T6SS_VgrG/RHS"/>
</dbReference>
<feature type="transmembrane region" description="Helical" evidence="3">
    <location>
        <begin position="1894"/>
        <end position="1915"/>
    </location>
</feature>
<dbReference type="InterPro" id="IPR006530">
    <property type="entry name" value="YD"/>
</dbReference>
<dbReference type="EMBL" id="JAGFNP010000006">
    <property type="protein sequence ID" value="MBO3733829.1"/>
    <property type="molecule type" value="Genomic_DNA"/>
</dbReference>
<dbReference type="InterPro" id="IPR031325">
    <property type="entry name" value="RHS_repeat"/>
</dbReference>
<evidence type="ECO:0000313" key="6">
    <source>
        <dbReference type="EMBL" id="MBO3733829.1"/>
    </source>
</evidence>
<organism evidence="6 7">
    <name type="scientific">Glycomyces niveus</name>
    <dbReference type="NCBI Taxonomy" id="2820287"/>
    <lineage>
        <taxon>Bacteria</taxon>
        <taxon>Bacillati</taxon>
        <taxon>Actinomycetota</taxon>
        <taxon>Actinomycetes</taxon>
        <taxon>Glycomycetales</taxon>
        <taxon>Glycomycetaceae</taxon>
        <taxon>Glycomyces</taxon>
    </lineage>
</organism>
<protein>
    <recommendedName>
        <fullName evidence="5">Teneurin-like YD-shell domain-containing protein</fullName>
    </recommendedName>
</protein>
<feature type="region of interest" description="Disordered" evidence="2">
    <location>
        <begin position="41"/>
        <end position="95"/>
    </location>
</feature>
<feature type="chain" id="PRO_5045801378" description="Teneurin-like YD-shell domain-containing protein" evidence="4">
    <location>
        <begin position="41"/>
        <end position="1955"/>
    </location>
</feature>
<accession>A0ABS3U4Y8</accession>
<feature type="domain" description="Teneurin-like YD-shell" evidence="5">
    <location>
        <begin position="1422"/>
        <end position="1678"/>
    </location>
</feature>
<dbReference type="NCBIfam" id="TIGR01643">
    <property type="entry name" value="YD_repeat_2x"/>
    <property type="match status" value="3"/>
</dbReference>
<comment type="caution">
    <text evidence="6">The sequence shown here is derived from an EMBL/GenBank/DDBJ whole genome shotgun (WGS) entry which is preliminary data.</text>
</comment>
<dbReference type="NCBIfam" id="TIGR03696">
    <property type="entry name" value="Rhs_assc_core"/>
    <property type="match status" value="1"/>
</dbReference>
<keyword evidence="3" id="KW-1133">Transmembrane helix</keyword>
<evidence type="ECO:0000313" key="7">
    <source>
        <dbReference type="Proteomes" id="UP000681341"/>
    </source>
</evidence>
<evidence type="ECO:0000256" key="1">
    <source>
        <dbReference type="ARBA" id="ARBA00022737"/>
    </source>
</evidence>
<feature type="region of interest" description="Disordered" evidence="2">
    <location>
        <begin position="607"/>
        <end position="639"/>
    </location>
</feature>